<reference evidence="1 2" key="1">
    <citation type="submission" date="2021-05" db="EMBL/GenBank/DDBJ databases">
        <title>Genome Assembly of Synthetic Allotetraploid Brassica napus Reveals Homoeologous Exchanges between Subgenomes.</title>
        <authorList>
            <person name="Davis J.T."/>
        </authorList>
    </citation>
    <scope>NUCLEOTIDE SEQUENCE [LARGE SCALE GENOMIC DNA]</scope>
    <source>
        <strain evidence="2">cv. Da-Ae</strain>
        <tissue evidence="1">Seedling</tissue>
    </source>
</reference>
<comment type="caution">
    <text evidence="1">The sequence shown here is derived from an EMBL/GenBank/DDBJ whole genome shotgun (WGS) entry which is preliminary data.</text>
</comment>
<name>A0ABQ8B197_BRANA</name>
<proteinExistence type="predicted"/>
<dbReference type="EMBL" id="JAGKQM010000012">
    <property type="protein sequence ID" value="KAH0898575.1"/>
    <property type="molecule type" value="Genomic_DNA"/>
</dbReference>
<evidence type="ECO:0000313" key="2">
    <source>
        <dbReference type="Proteomes" id="UP000824890"/>
    </source>
</evidence>
<keyword evidence="2" id="KW-1185">Reference proteome</keyword>
<protein>
    <submittedName>
        <fullName evidence="1">Uncharacterized protein</fullName>
    </submittedName>
</protein>
<gene>
    <name evidence="1" type="ORF">HID58_048143</name>
</gene>
<dbReference type="Proteomes" id="UP000824890">
    <property type="component" value="Unassembled WGS sequence"/>
</dbReference>
<sequence length="104" mass="12284">MQLWPLCLMMAPGIFPLYDNQLSLLSYLTTVTLQDQMDYYEWELDPSIYAVWTERKSRLHRNIYRDSDSLIRQIDLLIRNHISPIRCSNATLSSSLMQLWLSTA</sequence>
<accession>A0ABQ8B197</accession>
<evidence type="ECO:0000313" key="1">
    <source>
        <dbReference type="EMBL" id="KAH0898575.1"/>
    </source>
</evidence>
<organism evidence="1 2">
    <name type="scientific">Brassica napus</name>
    <name type="common">Rape</name>
    <dbReference type="NCBI Taxonomy" id="3708"/>
    <lineage>
        <taxon>Eukaryota</taxon>
        <taxon>Viridiplantae</taxon>
        <taxon>Streptophyta</taxon>
        <taxon>Embryophyta</taxon>
        <taxon>Tracheophyta</taxon>
        <taxon>Spermatophyta</taxon>
        <taxon>Magnoliopsida</taxon>
        <taxon>eudicotyledons</taxon>
        <taxon>Gunneridae</taxon>
        <taxon>Pentapetalae</taxon>
        <taxon>rosids</taxon>
        <taxon>malvids</taxon>
        <taxon>Brassicales</taxon>
        <taxon>Brassicaceae</taxon>
        <taxon>Brassiceae</taxon>
        <taxon>Brassica</taxon>
    </lineage>
</organism>